<gene>
    <name evidence="1" type="ORF">CVV68_01615</name>
</gene>
<organism evidence="1 2">
    <name type="scientific">Arthrobacter livingstonensis</name>
    <dbReference type="NCBI Taxonomy" id="670078"/>
    <lineage>
        <taxon>Bacteria</taxon>
        <taxon>Bacillati</taxon>
        <taxon>Actinomycetota</taxon>
        <taxon>Actinomycetes</taxon>
        <taxon>Micrococcales</taxon>
        <taxon>Micrococcaceae</taxon>
        <taxon>Arthrobacter</taxon>
    </lineage>
</organism>
<evidence type="ECO:0000313" key="1">
    <source>
        <dbReference type="EMBL" id="PYI69829.1"/>
    </source>
</evidence>
<dbReference type="Proteomes" id="UP000247832">
    <property type="component" value="Unassembled WGS sequence"/>
</dbReference>
<comment type="caution">
    <text evidence="1">The sequence shown here is derived from an EMBL/GenBank/DDBJ whole genome shotgun (WGS) entry which is preliminary data.</text>
</comment>
<dbReference type="OrthoDB" id="4951273at2"/>
<evidence type="ECO:0000313" key="2">
    <source>
        <dbReference type="Proteomes" id="UP000247832"/>
    </source>
</evidence>
<accession>A0A2V5LDX2</accession>
<sequence>MTAVENSSQRAYVESHPDFAVHPTTRFTDRREPYVRASVQRTDGDTETVDAKVTFWTATHANIRWQANDAAYDFWVRAETVTRIPRRDSIWKDVYDHADGYPEGEY</sequence>
<reference evidence="1 2" key="1">
    <citation type="submission" date="2018-05" db="EMBL/GenBank/DDBJ databases">
        <title>Genetic diversity of glacier-inhabiting Cryobacterium bacteria in China and description of Cryobacterium mengkeensis sp. nov. and Arthrobacter glacialis sp. nov.</title>
        <authorList>
            <person name="Liu Q."/>
            <person name="Xin Y.-H."/>
        </authorList>
    </citation>
    <scope>NUCLEOTIDE SEQUENCE [LARGE SCALE GENOMIC DNA]</scope>
    <source>
        <strain evidence="1 2">LI2</strain>
    </source>
</reference>
<name>A0A2V5LDX2_9MICC</name>
<proteinExistence type="predicted"/>
<keyword evidence="2" id="KW-1185">Reference proteome</keyword>
<dbReference type="AlphaFoldDB" id="A0A2V5LDX2"/>
<dbReference type="EMBL" id="QJVD01000001">
    <property type="protein sequence ID" value="PYI69829.1"/>
    <property type="molecule type" value="Genomic_DNA"/>
</dbReference>
<protein>
    <submittedName>
        <fullName evidence="1">Uncharacterized protein</fullName>
    </submittedName>
</protein>